<keyword evidence="4" id="KW-1003">Cell membrane</keyword>
<evidence type="ECO:0000313" key="19">
    <source>
        <dbReference type="Proteomes" id="UP000283485"/>
    </source>
</evidence>
<protein>
    <submittedName>
        <fullName evidence="12">Energy transducer TonB</fullName>
    </submittedName>
</protein>
<dbReference type="Proteomes" id="UP000283485">
    <property type="component" value="Unassembled WGS sequence"/>
</dbReference>
<dbReference type="InterPro" id="IPR006260">
    <property type="entry name" value="TonB/TolA_C"/>
</dbReference>
<evidence type="ECO:0000256" key="4">
    <source>
        <dbReference type="ARBA" id="ARBA00022475"/>
    </source>
</evidence>
<dbReference type="EMBL" id="QSTF01000050">
    <property type="protein sequence ID" value="RGM35749.1"/>
    <property type="molecule type" value="Genomic_DNA"/>
</dbReference>
<dbReference type="Pfam" id="PF03544">
    <property type="entry name" value="TonB_C"/>
    <property type="match status" value="1"/>
</dbReference>
<keyword evidence="18" id="KW-1185">Reference proteome</keyword>
<dbReference type="EMBL" id="QRHQ01000010">
    <property type="protein sequence ID" value="RHF91434.1"/>
    <property type="molecule type" value="Genomic_DNA"/>
</dbReference>
<dbReference type="PANTHER" id="PTHR33446:SF2">
    <property type="entry name" value="PROTEIN TONB"/>
    <property type="match status" value="1"/>
</dbReference>
<keyword evidence="3" id="KW-0813">Transport</keyword>
<evidence type="ECO:0000256" key="1">
    <source>
        <dbReference type="ARBA" id="ARBA00004383"/>
    </source>
</evidence>
<comment type="subcellular location">
    <subcellularLocation>
        <location evidence="1">Cell inner membrane</location>
        <topology evidence="1">Single-pass membrane protein</topology>
        <orientation evidence="1">Periplasmic side</orientation>
    </subcellularLocation>
</comment>
<dbReference type="GO" id="GO:0031992">
    <property type="term" value="F:energy transducer activity"/>
    <property type="evidence" value="ECO:0007669"/>
    <property type="project" value="TreeGrafter"/>
</dbReference>
<evidence type="ECO:0000313" key="20">
    <source>
        <dbReference type="Proteomes" id="UP000285109"/>
    </source>
</evidence>
<dbReference type="NCBIfam" id="TIGR01352">
    <property type="entry name" value="tonB_Cterm"/>
    <property type="match status" value="1"/>
</dbReference>
<keyword evidence="9 10" id="KW-0472">Membrane</keyword>
<dbReference type="Gene3D" id="3.30.1150.10">
    <property type="match status" value="1"/>
</dbReference>
<evidence type="ECO:0000313" key="14">
    <source>
        <dbReference type="EMBL" id="RGS02552.1"/>
    </source>
</evidence>
<evidence type="ECO:0000256" key="10">
    <source>
        <dbReference type="SAM" id="Phobius"/>
    </source>
</evidence>
<dbReference type="PANTHER" id="PTHR33446">
    <property type="entry name" value="PROTEIN TONB-RELATED"/>
    <property type="match status" value="1"/>
</dbReference>
<keyword evidence="8 10" id="KW-1133">Transmembrane helix</keyword>
<dbReference type="Proteomes" id="UP000260780">
    <property type="component" value="Unassembled WGS sequence"/>
</dbReference>
<dbReference type="InterPro" id="IPR037682">
    <property type="entry name" value="TonB_C"/>
</dbReference>
<evidence type="ECO:0000256" key="9">
    <source>
        <dbReference type="ARBA" id="ARBA00023136"/>
    </source>
</evidence>
<comment type="similarity">
    <text evidence="2">Belongs to the TonB family.</text>
</comment>
<evidence type="ECO:0000313" key="15">
    <source>
        <dbReference type="EMBL" id="RHF91434.1"/>
    </source>
</evidence>
<dbReference type="EMBL" id="QRUY01000053">
    <property type="protein sequence ID" value="RGS02552.1"/>
    <property type="molecule type" value="Genomic_DNA"/>
</dbReference>
<dbReference type="Proteomes" id="UP000285750">
    <property type="component" value="Unassembled WGS sequence"/>
</dbReference>
<gene>
    <name evidence="15" type="ORF">DW653_07105</name>
    <name evidence="14" type="ORF">DWY14_15980</name>
    <name evidence="16" type="ORF">DWZ34_08230</name>
    <name evidence="13" type="ORF">DXC17_14380</name>
    <name evidence="12" type="ORF">DXD04_05430</name>
</gene>
<evidence type="ECO:0000256" key="5">
    <source>
        <dbReference type="ARBA" id="ARBA00022519"/>
    </source>
</evidence>
<dbReference type="SUPFAM" id="SSF74653">
    <property type="entry name" value="TolA/TonB C-terminal domain"/>
    <property type="match status" value="1"/>
</dbReference>
<dbReference type="AlphaFoldDB" id="A0A3E4N535"/>
<keyword evidence="5" id="KW-0997">Cell inner membrane</keyword>
<evidence type="ECO:0000313" key="17">
    <source>
        <dbReference type="Proteomes" id="UP000260780"/>
    </source>
</evidence>
<evidence type="ECO:0000313" key="12">
    <source>
        <dbReference type="EMBL" id="RGK56771.1"/>
    </source>
</evidence>
<dbReference type="RefSeq" id="WP_117671551.1">
    <property type="nucleotide sequence ID" value="NZ_CABOGR010000008.1"/>
</dbReference>
<feature type="transmembrane region" description="Helical" evidence="10">
    <location>
        <begin position="37"/>
        <end position="57"/>
    </location>
</feature>
<reference evidence="17 18" key="1">
    <citation type="submission" date="2018-08" db="EMBL/GenBank/DDBJ databases">
        <title>A genome reference for cultivated species of the human gut microbiota.</title>
        <authorList>
            <person name="Zou Y."/>
            <person name="Xue W."/>
            <person name="Luo G."/>
        </authorList>
    </citation>
    <scope>NUCLEOTIDE SEQUENCE [LARGE SCALE GENOMIC DNA]</scope>
    <source>
        <strain evidence="14 21">AF24-16AC</strain>
        <strain evidence="16 20">AF31-28B-AC</strain>
        <strain evidence="15 19">AM23-23</strain>
        <strain evidence="13 17">OM08-14</strain>
        <strain evidence="12 18">TF10-3AC</strain>
    </source>
</reference>
<evidence type="ECO:0000256" key="3">
    <source>
        <dbReference type="ARBA" id="ARBA00022448"/>
    </source>
</evidence>
<organism evidence="12 18">
    <name type="scientific">Phocaeicola plebeius</name>
    <dbReference type="NCBI Taxonomy" id="310297"/>
    <lineage>
        <taxon>Bacteria</taxon>
        <taxon>Pseudomonadati</taxon>
        <taxon>Bacteroidota</taxon>
        <taxon>Bacteroidia</taxon>
        <taxon>Bacteroidales</taxon>
        <taxon>Bacteroidaceae</taxon>
        <taxon>Phocaeicola</taxon>
    </lineage>
</organism>
<comment type="caution">
    <text evidence="12">The sequence shown here is derived from an EMBL/GenBank/DDBJ whole genome shotgun (WGS) entry which is preliminary data.</text>
</comment>
<dbReference type="GO" id="GO:0015031">
    <property type="term" value="P:protein transport"/>
    <property type="evidence" value="ECO:0007669"/>
    <property type="project" value="UniProtKB-KW"/>
</dbReference>
<evidence type="ECO:0000313" key="21">
    <source>
        <dbReference type="Proteomes" id="UP000285750"/>
    </source>
</evidence>
<dbReference type="PROSITE" id="PS52015">
    <property type="entry name" value="TONB_CTD"/>
    <property type="match status" value="1"/>
</dbReference>
<dbReference type="Proteomes" id="UP000260862">
    <property type="component" value="Unassembled WGS sequence"/>
</dbReference>
<evidence type="ECO:0000256" key="2">
    <source>
        <dbReference type="ARBA" id="ARBA00006555"/>
    </source>
</evidence>
<dbReference type="EMBL" id="QRQK01000014">
    <property type="protein sequence ID" value="RHM96773.1"/>
    <property type="molecule type" value="Genomic_DNA"/>
</dbReference>
<proteinExistence type="inferred from homology"/>
<keyword evidence="6 10" id="KW-0812">Transmembrane</keyword>
<evidence type="ECO:0000256" key="7">
    <source>
        <dbReference type="ARBA" id="ARBA00022927"/>
    </source>
</evidence>
<evidence type="ECO:0000313" key="13">
    <source>
        <dbReference type="EMBL" id="RGM35749.1"/>
    </source>
</evidence>
<keyword evidence="7" id="KW-0653">Protein transport</keyword>
<evidence type="ECO:0000259" key="11">
    <source>
        <dbReference type="PROSITE" id="PS52015"/>
    </source>
</evidence>
<sequence length="272" mass="30845">MSKVDLTSLEWCELIFKDRNKSYGAYKMRRDLGKRQAAALIIVTVVALVGFTLPRLIRMAMPAQKEEMVEVTRLSTLEEPEIKEETMKKVEPIAPPPPALKSTIKFTAPVIRKDEEVNEDDELKSQDELTQTKVQISIADVKGNDELNGKDIADLQEVITQTPEVQKEEPYDMVEQMPQFPGGPAELLKYIAKNLKYPIIAQENGIQGKVILRFVVNAKGYVEDIKVLRSLDPYCDKEAVRVVKSLPQWIPGKQNGRNVPVYYTCPIVFKLQ</sequence>
<dbReference type="EMBL" id="QSQT01000008">
    <property type="protein sequence ID" value="RGK56771.1"/>
    <property type="molecule type" value="Genomic_DNA"/>
</dbReference>
<dbReference type="STRING" id="310297.BHV76_08655"/>
<dbReference type="FunFam" id="3.30.1150.10:FF:000002">
    <property type="entry name" value="Energy transducer TonB"/>
    <property type="match status" value="1"/>
</dbReference>
<accession>A0A3E4N535</accession>
<dbReference type="GO" id="GO:0098797">
    <property type="term" value="C:plasma membrane protein complex"/>
    <property type="evidence" value="ECO:0007669"/>
    <property type="project" value="TreeGrafter"/>
</dbReference>
<dbReference type="GO" id="GO:0055085">
    <property type="term" value="P:transmembrane transport"/>
    <property type="evidence" value="ECO:0007669"/>
    <property type="project" value="InterPro"/>
</dbReference>
<evidence type="ECO:0000256" key="8">
    <source>
        <dbReference type="ARBA" id="ARBA00022989"/>
    </source>
</evidence>
<evidence type="ECO:0000313" key="18">
    <source>
        <dbReference type="Proteomes" id="UP000260862"/>
    </source>
</evidence>
<dbReference type="Proteomes" id="UP000285109">
    <property type="component" value="Unassembled WGS sequence"/>
</dbReference>
<feature type="domain" description="TonB C-terminal" evidence="11">
    <location>
        <begin position="182"/>
        <end position="272"/>
    </location>
</feature>
<evidence type="ECO:0000256" key="6">
    <source>
        <dbReference type="ARBA" id="ARBA00022692"/>
    </source>
</evidence>
<evidence type="ECO:0000313" key="16">
    <source>
        <dbReference type="EMBL" id="RHM96773.1"/>
    </source>
</evidence>
<name>A0A3E4N535_9BACT</name>
<dbReference type="InterPro" id="IPR051045">
    <property type="entry name" value="TonB-dependent_transducer"/>
</dbReference>